<feature type="transmembrane region" description="Helical" evidence="9">
    <location>
        <begin position="455"/>
        <end position="474"/>
    </location>
</feature>
<dbReference type="HOGENOM" id="CLU_496634_0_0_2"/>
<keyword evidence="4" id="KW-1003">Cell membrane</keyword>
<accession>D9Q126</accession>
<dbReference type="STRING" id="666510.ASAC_0607"/>
<feature type="transmembrane region" description="Helical" evidence="9">
    <location>
        <begin position="284"/>
        <end position="309"/>
    </location>
</feature>
<feature type="transmembrane region" description="Helical" evidence="9">
    <location>
        <begin position="330"/>
        <end position="351"/>
    </location>
</feature>
<feature type="domain" description="ABC transmembrane type-1" evidence="10">
    <location>
        <begin position="389"/>
        <end position="584"/>
    </location>
</feature>
<keyword evidence="8 9" id="KW-0472">Membrane</keyword>
<keyword evidence="12" id="KW-1185">Reference proteome</keyword>
<dbReference type="Pfam" id="PF00528">
    <property type="entry name" value="BPD_transp_1"/>
    <property type="match status" value="2"/>
</dbReference>
<evidence type="ECO:0000256" key="8">
    <source>
        <dbReference type="ARBA" id="ARBA00023136"/>
    </source>
</evidence>
<dbReference type="PANTHER" id="PTHR32243:SF50">
    <property type="entry name" value="MALTOSE_MALTODEXTRIN TRANSPORT SYSTEM PERMEASE PROTEIN MALG"/>
    <property type="match status" value="1"/>
</dbReference>
<name>D9Q126_ACIS3</name>
<evidence type="ECO:0000256" key="3">
    <source>
        <dbReference type="ARBA" id="ARBA00022448"/>
    </source>
</evidence>
<evidence type="ECO:0000256" key="5">
    <source>
        <dbReference type="ARBA" id="ARBA00022597"/>
    </source>
</evidence>
<keyword evidence="6 9" id="KW-0812">Transmembrane</keyword>
<gene>
    <name evidence="11" type="ordered locus">ASAC_0607</name>
</gene>
<dbReference type="Gene3D" id="1.10.3720.10">
    <property type="entry name" value="MetI-like"/>
    <property type="match status" value="2"/>
</dbReference>
<dbReference type="InterPro" id="IPR050901">
    <property type="entry name" value="BP-dep_ABC_trans_perm"/>
</dbReference>
<comment type="similarity">
    <text evidence="2">Belongs to the binding-protein-dependent transport system permease family. MalFG subfamily.</text>
</comment>
<keyword evidence="5" id="KW-0762">Sugar transport</keyword>
<evidence type="ECO:0000256" key="2">
    <source>
        <dbReference type="ARBA" id="ARBA00009047"/>
    </source>
</evidence>
<feature type="transmembrane region" description="Helical" evidence="9">
    <location>
        <begin position="563"/>
        <end position="589"/>
    </location>
</feature>
<dbReference type="PROSITE" id="PS50928">
    <property type="entry name" value="ABC_TM1"/>
    <property type="match status" value="2"/>
</dbReference>
<evidence type="ECO:0000256" key="7">
    <source>
        <dbReference type="ARBA" id="ARBA00022989"/>
    </source>
</evidence>
<dbReference type="AlphaFoldDB" id="D9Q126"/>
<keyword evidence="3 9" id="KW-0813">Transport</keyword>
<evidence type="ECO:0000259" key="10">
    <source>
        <dbReference type="PROSITE" id="PS50928"/>
    </source>
</evidence>
<dbReference type="InterPro" id="IPR000515">
    <property type="entry name" value="MetI-like"/>
</dbReference>
<dbReference type="eggNOG" id="arCOG00158">
    <property type="taxonomic scope" value="Archaea"/>
</dbReference>
<feature type="transmembrane region" description="Helical" evidence="9">
    <location>
        <begin position="224"/>
        <end position="247"/>
    </location>
</feature>
<dbReference type="SUPFAM" id="SSF161098">
    <property type="entry name" value="MetI-like"/>
    <property type="match status" value="2"/>
</dbReference>
<dbReference type="InterPro" id="IPR035906">
    <property type="entry name" value="MetI-like_sf"/>
</dbReference>
<evidence type="ECO:0000256" key="1">
    <source>
        <dbReference type="ARBA" id="ARBA00004651"/>
    </source>
</evidence>
<evidence type="ECO:0000313" key="12">
    <source>
        <dbReference type="Proteomes" id="UP000000346"/>
    </source>
</evidence>
<evidence type="ECO:0000256" key="4">
    <source>
        <dbReference type="ARBA" id="ARBA00022475"/>
    </source>
</evidence>
<feature type="transmembrane region" description="Helical" evidence="9">
    <location>
        <begin position="95"/>
        <end position="119"/>
    </location>
</feature>
<evidence type="ECO:0000256" key="6">
    <source>
        <dbReference type="ARBA" id="ARBA00022692"/>
    </source>
</evidence>
<dbReference type="PANTHER" id="PTHR32243">
    <property type="entry name" value="MALTOSE TRANSPORT SYSTEM PERMEASE-RELATED"/>
    <property type="match status" value="1"/>
</dbReference>
<feature type="transmembrane region" description="Helical" evidence="9">
    <location>
        <begin position="179"/>
        <end position="203"/>
    </location>
</feature>
<sequence>MLPLHVKNSVWGTSRKIAALSSGPAAGLGSPLGHATLKISLSPSSLGSCLRLTAPYVAYITAFGVVPFFATFALVGLDFRSALVALRLVPVGQVFLNTFILAVATSVLGTLIGLVAAVAVDMLDVKYQRPLSLLTVLPHTVPFVSAALIWSISLYGGGWGWFTYLLHISFDPLYLANTALYGVILVSVWGAIAFPFIIIYATLRSIPPEIRENAMIDNIGLSRYYGEVAIPLASKAILIAFIIELAFSFGAFDAPYVLTGGGPGYATTTLGILTYEAVYNLNSYSAGALIAAAIAALATVPAIALFRVLRSRRALLPAVSVRLPDPVFKGIMLAVLSVILFFNVMPIYWMFLVAFRPNTLDFRSPPIMIPVKFTSAFFVQALRGSVPYMVSSVVVSVAVGVIAVLLASGASYEIARGRAWGWLLPLSIYLYVLPPMAFVIPLYIAFAKAHLLNTWWALITAMPLGYVTYALWIMNGFFVDLPKAYDEVADLFNIKGKFRRLILPLSRPVLLSTFLLAAVGAWHALFYPLIFSATPYNFGFPPQGAQTVTIYALTAIQESTIDWGLLASMALVAALPPMVLDIVFLSLIARGSRASGLKFL</sequence>
<feature type="transmembrane region" description="Helical" evidence="9">
    <location>
        <begin position="56"/>
        <end position="75"/>
    </location>
</feature>
<feature type="transmembrane region" description="Helical" evidence="9">
    <location>
        <begin position="131"/>
        <end position="159"/>
    </location>
</feature>
<keyword evidence="7 9" id="KW-1133">Transmembrane helix</keyword>
<dbReference type="EMBL" id="CP001742">
    <property type="protein sequence ID" value="ADL19014.1"/>
    <property type="molecule type" value="Genomic_DNA"/>
</dbReference>
<organism evidence="11 12">
    <name type="scientific">Acidilobus saccharovorans (strain DSM 16705 / JCM 18335 / VKM B-2471 / 345-15)</name>
    <dbReference type="NCBI Taxonomy" id="666510"/>
    <lineage>
        <taxon>Archaea</taxon>
        <taxon>Thermoproteota</taxon>
        <taxon>Thermoprotei</taxon>
        <taxon>Acidilobales</taxon>
        <taxon>Acidilobaceae</taxon>
        <taxon>Acidilobus</taxon>
    </lineage>
</organism>
<protein>
    <submittedName>
        <fullName evidence="11">ABC transporter, permease</fullName>
    </submittedName>
</protein>
<dbReference type="KEGG" id="asc:ASAC_0607"/>
<dbReference type="GO" id="GO:0005886">
    <property type="term" value="C:plasma membrane"/>
    <property type="evidence" value="ECO:0007669"/>
    <property type="project" value="UniProtKB-SubCell"/>
</dbReference>
<evidence type="ECO:0000313" key="11">
    <source>
        <dbReference type="EMBL" id="ADL19014.1"/>
    </source>
</evidence>
<comment type="subcellular location">
    <subcellularLocation>
        <location evidence="1 9">Cell membrane</location>
        <topology evidence="1 9">Multi-pass membrane protein</topology>
    </subcellularLocation>
</comment>
<dbReference type="GO" id="GO:0055085">
    <property type="term" value="P:transmembrane transport"/>
    <property type="evidence" value="ECO:0007669"/>
    <property type="project" value="InterPro"/>
</dbReference>
<dbReference type="InParanoid" id="D9Q126"/>
<evidence type="ECO:0000256" key="9">
    <source>
        <dbReference type="RuleBase" id="RU363032"/>
    </source>
</evidence>
<feature type="transmembrane region" description="Helical" evidence="9">
    <location>
        <begin position="419"/>
        <end position="443"/>
    </location>
</feature>
<feature type="transmembrane region" description="Helical" evidence="9">
    <location>
        <begin position="509"/>
        <end position="530"/>
    </location>
</feature>
<feature type="transmembrane region" description="Helical" evidence="9">
    <location>
        <begin position="388"/>
        <end position="407"/>
    </location>
</feature>
<proteinExistence type="inferred from homology"/>
<feature type="domain" description="ABC transmembrane type-1" evidence="10">
    <location>
        <begin position="95"/>
        <end position="307"/>
    </location>
</feature>
<dbReference type="Proteomes" id="UP000000346">
    <property type="component" value="Chromosome"/>
</dbReference>
<reference evidence="11 12" key="1">
    <citation type="journal article" date="2010" name="Appl. Environ. Microbiol.">
        <title>The genome sequence of the crenarchaeon Acidilobus saccharovorans supports a new order, Acidilobales, and suggests an important ecological role in terrestrial acidic hot springs.</title>
        <authorList>
            <person name="Mardanov A.V."/>
            <person name="Svetlitchnyi V.A."/>
            <person name="Beletsky A.V."/>
            <person name="Prokofeva M.I."/>
            <person name="Bonch-Osmolovskaya E.A."/>
            <person name="Ravin N.V."/>
            <person name="Skryabin K.G."/>
        </authorList>
    </citation>
    <scope>NUCLEOTIDE SEQUENCE [LARGE SCALE GENOMIC DNA]</scope>
    <source>
        <strain evidence="12">DSM 16705 / JCM 18335 / VKM B-2471 / 345-15</strain>
    </source>
</reference>
<dbReference type="CDD" id="cd06261">
    <property type="entry name" value="TM_PBP2"/>
    <property type="match status" value="1"/>
</dbReference>